<keyword evidence="1" id="KW-0812">Transmembrane</keyword>
<gene>
    <name evidence="2" type="ORF">UFOPK4422_01414</name>
</gene>
<feature type="transmembrane region" description="Helical" evidence="1">
    <location>
        <begin position="130"/>
        <end position="150"/>
    </location>
</feature>
<evidence type="ECO:0000256" key="1">
    <source>
        <dbReference type="SAM" id="Phobius"/>
    </source>
</evidence>
<accession>A0A6J7W0U4</accession>
<keyword evidence="1" id="KW-0472">Membrane</keyword>
<name>A0A6J7W0U4_9ZZZZ</name>
<dbReference type="EMBL" id="CAFBRX010000181">
    <property type="protein sequence ID" value="CAB5132318.1"/>
    <property type="molecule type" value="Genomic_DNA"/>
</dbReference>
<protein>
    <submittedName>
        <fullName evidence="2">Unannotated protein</fullName>
    </submittedName>
</protein>
<sequence>MTSDEKTRFTIRNRLADHFDEGFADDLMSLVPPFDVSELATRAEMHAEFGSVRAEMALGFAGVDAEFGSVRAEMALGFAGVDAEFGSVRAEMHAEFGSLRAEMALGFARVDTKFAELRSEMHQNLRNSNMAMMSLMVALHGLLFAALKIWP</sequence>
<dbReference type="Gene3D" id="1.20.58.130">
    <property type="match status" value="1"/>
</dbReference>
<proteinExistence type="predicted"/>
<keyword evidence="1" id="KW-1133">Transmembrane helix</keyword>
<organism evidence="2">
    <name type="scientific">freshwater metagenome</name>
    <dbReference type="NCBI Taxonomy" id="449393"/>
    <lineage>
        <taxon>unclassified sequences</taxon>
        <taxon>metagenomes</taxon>
        <taxon>ecological metagenomes</taxon>
    </lineage>
</organism>
<evidence type="ECO:0000313" key="2">
    <source>
        <dbReference type="EMBL" id="CAB5132318.1"/>
    </source>
</evidence>
<dbReference type="AlphaFoldDB" id="A0A6J7W0U4"/>
<reference evidence="2" key="1">
    <citation type="submission" date="2020-05" db="EMBL/GenBank/DDBJ databases">
        <authorList>
            <person name="Chiriac C."/>
            <person name="Salcher M."/>
            <person name="Ghai R."/>
            <person name="Kavagutti S V."/>
        </authorList>
    </citation>
    <scope>NUCLEOTIDE SEQUENCE</scope>
</reference>